<feature type="domain" description="Glycosyl hydrolase family 13 catalytic" evidence="1">
    <location>
        <begin position="34"/>
        <end position="379"/>
    </location>
</feature>
<dbReference type="STRING" id="498292.SAMN05660845_1408"/>
<evidence type="ECO:0000313" key="3">
    <source>
        <dbReference type="Proteomes" id="UP000199604"/>
    </source>
</evidence>
<dbReference type="SUPFAM" id="SSF51011">
    <property type="entry name" value="Glycosyl hydrolase domain"/>
    <property type="match status" value="1"/>
</dbReference>
<dbReference type="InterPro" id="IPR017853">
    <property type="entry name" value="GH"/>
</dbReference>
<reference evidence="3" key="1">
    <citation type="submission" date="2016-10" db="EMBL/GenBank/DDBJ databases">
        <authorList>
            <person name="Varghese N."/>
            <person name="Submissions S."/>
        </authorList>
    </citation>
    <scope>NUCLEOTIDE SEQUENCE [LARGE SCALE GENOMIC DNA]</scope>
    <source>
        <strain evidence="3">DSM 21789</strain>
    </source>
</reference>
<dbReference type="InterPro" id="IPR006047">
    <property type="entry name" value="GH13_cat_dom"/>
</dbReference>
<organism evidence="2 3">
    <name type="scientific">Flavobacterium swingsii</name>
    <dbReference type="NCBI Taxonomy" id="498292"/>
    <lineage>
        <taxon>Bacteria</taxon>
        <taxon>Pseudomonadati</taxon>
        <taxon>Bacteroidota</taxon>
        <taxon>Flavobacteriia</taxon>
        <taxon>Flavobacteriales</taxon>
        <taxon>Flavobacteriaceae</taxon>
        <taxon>Flavobacterium</taxon>
    </lineage>
</organism>
<dbReference type="PANTHER" id="PTHR47786">
    <property type="entry name" value="ALPHA-1,4-GLUCAN:MALTOSE-1-PHOSPHATE MALTOSYLTRANSFERASE"/>
    <property type="match status" value="1"/>
</dbReference>
<evidence type="ECO:0000313" key="2">
    <source>
        <dbReference type="EMBL" id="SFB03052.1"/>
    </source>
</evidence>
<sequence length="468" mass="54517">MKKIFIAIFLFSFFINCKKEESKITAEKKIEITPISSEMAENGVIYEANIRQYSPEGTFNAFTKDIPKLKKLGIKILWLMPINEIGIKNRKAKIDLSVDDITDSIEKQKYLGNPYSVKNYRSINPDFGTKADLLKLIKTAHKNGIYIILDWVANRTAWDHAWITQHPEYYTHDKEGNIMSPYGWKDVAELDYNNPNLRKAMFDEMKYWLTTYNIDGFRCDLAAEIPTDFWENTRAELNKIKPIFMLMQAQKPKLMVNAFDMQYGWESHYIFNEIVKGEKTAKDFDNLMKKNDSLYQKDDINMNFTSNHDENFWNGTEYERLGNATETFAALTYVMPGMPLIYSGQEYDSNKRLPLYEKDTIPYTVGNMMSIYEKLGKLKTENEALNGGKNPASYNRLLTSNDVDILAFEREKNDKKVIFIGNLSKTNKSFIVPIEGVFTDYMLGTKNEFVKNQKMNFNPWEYKILIAE</sequence>
<dbReference type="Pfam" id="PF00128">
    <property type="entry name" value="Alpha-amylase"/>
    <property type="match status" value="2"/>
</dbReference>
<dbReference type="SUPFAM" id="SSF51445">
    <property type="entry name" value="(Trans)glycosidases"/>
    <property type="match status" value="1"/>
</dbReference>
<dbReference type="PANTHER" id="PTHR47786:SF2">
    <property type="entry name" value="GLYCOSYL HYDROLASE FAMILY 13 CATALYTIC DOMAIN-CONTAINING PROTEIN"/>
    <property type="match status" value="1"/>
</dbReference>
<dbReference type="Proteomes" id="UP000199604">
    <property type="component" value="Unassembled WGS sequence"/>
</dbReference>
<keyword evidence="2" id="KW-0378">Hydrolase</keyword>
<dbReference type="RefSeq" id="WP_167357311.1">
    <property type="nucleotide sequence ID" value="NZ_FOJT01000003.1"/>
</dbReference>
<name>A0A1I0XQ00_9FLAO</name>
<dbReference type="SMART" id="SM00642">
    <property type="entry name" value="Aamy"/>
    <property type="match status" value="1"/>
</dbReference>
<evidence type="ECO:0000259" key="1">
    <source>
        <dbReference type="SMART" id="SM00642"/>
    </source>
</evidence>
<dbReference type="AlphaFoldDB" id="A0A1I0XQ00"/>
<gene>
    <name evidence="2" type="ORF">SAMN05660845_1408</name>
</gene>
<dbReference type="EMBL" id="FOJT01000003">
    <property type="protein sequence ID" value="SFB03052.1"/>
    <property type="molecule type" value="Genomic_DNA"/>
</dbReference>
<keyword evidence="3" id="KW-1185">Reference proteome</keyword>
<dbReference type="CDD" id="cd11313">
    <property type="entry name" value="AmyAc_arch_bac_AmyA"/>
    <property type="match status" value="1"/>
</dbReference>
<protein>
    <submittedName>
        <fullName evidence="2">Glycosidase</fullName>
    </submittedName>
</protein>
<dbReference type="GO" id="GO:0016798">
    <property type="term" value="F:hydrolase activity, acting on glycosyl bonds"/>
    <property type="evidence" value="ECO:0007669"/>
    <property type="project" value="UniProtKB-KW"/>
</dbReference>
<dbReference type="GO" id="GO:0005975">
    <property type="term" value="P:carbohydrate metabolic process"/>
    <property type="evidence" value="ECO:0007669"/>
    <property type="project" value="InterPro"/>
</dbReference>
<keyword evidence="2" id="KW-0326">Glycosidase</keyword>
<dbReference type="Gene3D" id="3.20.20.80">
    <property type="entry name" value="Glycosidases"/>
    <property type="match status" value="1"/>
</dbReference>
<accession>A0A1I0XQ00</accession>
<proteinExistence type="predicted"/>